<dbReference type="PANTHER" id="PTHR48014">
    <property type="entry name" value="SERINE/THREONINE-PROTEIN KINASE FRAY2"/>
    <property type="match status" value="1"/>
</dbReference>
<accession>A0A484LJN8</accession>
<dbReference type="EMBL" id="OOIL02001545">
    <property type="protein sequence ID" value="VFQ76399.1"/>
    <property type="molecule type" value="Genomic_DNA"/>
</dbReference>
<dbReference type="GO" id="GO:0005524">
    <property type="term" value="F:ATP binding"/>
    <property type="evidence" value="ECO:0007669"/>
    <property type="project" value="InterPro"/>
</dbReference>
<evidence type="ECO:0000256" key="1">
    <source>
        <dbReference type="ARBA" id="ARBA00008874"/>
    </source>
</evidence>
<dbReference type="GO" id="GO:0004672">
    <property type="term" value="F:protein kinase activity"/>
    <property type="evidence" value="ECO:0007669"/>
    <property type="project" value="InterPro"/>
</dbReference>
<feature type="domain" description="Protein kinase" evidence="3">
    <location>
        <begin position="36"/>
        <end position="246"/>
    </location>
</feature>
<organism evidence="4 5">
    <name type="scientific">Cuscuta campestris</name>
    <dbReference type="NCBI Taxonomy" id="132261"/>
    <lineage>
        <taxon>Eukaryota</taxon>
        <taxon>Viridiplantae</taxon>
        <taxon>Streptophyta</taxon>
        <taxon>Embryophyta</taxon>
        <taxon>Tracheophyta</taxon>
        <taxon>Spermatophyta</taxon>
        <taxon>Magnoliopsida</taxon>
        <taxon>eudicotyledons</taxon>
        <taxon>Gunneridae</taxon>
        <taxon>Pentapetalae</taxon>
        <taxon>asterids</taxon>
        <taxon>lamiids</taxon>
        <taxon>Solanales</taxon>
        <taxon>Convolvulaceae</taxon>
        <taxon>Cuscuteae</taxon>
        <taxon>Cuscuta</taxon>
        <taxon>Cuscuta subgen. Grammica</taxon>
        <taxon>Cuscuta sect. Cleistogrammica</taxon>
    </lineage>
</organism>
<sequence>MENPFVDTRATSSAVDYIVLWDKVERIGYRRLTHTTSRPTIGEDSDYFPVYKVHELPTVFNDLKGTGDFSSMKLIPRSSQPGFVKEILSRNRNLPEDQENLIIPVMANFVEMDSGDLCIVMPFFSLGSLRSAMVAKFPGGLPEACISVSLRYVLKALRFLHAAGAVHRDVSAGETRATETSRWASRPRSTTCTVLQSFSIHLLPPCPPPGFLTGQLPRRSTTSLDSKERTIAPKPTSGSWESWRWS</sequence>
<evidence type="ECO:0000313" key="4">
    <source>
        <dbReference type="EMBL" id="VFQ76399.1"/>
    </source>
</evidence>
<dbReference type="InterPro" id="IPR011009">
    <property type="entry name" value="Kinase-like_dom_sf"/>
</dbReference>
<gene>
    <name evidence="4" type="ORF">CCAM_LOCUS18175</name>
</gene>
<reference evidence="4 5" key="1">
    <citation type="submission" date="2018-04" db="EMBL/GenBank/DDBJ databases">
        <authorList>
            <person name="Vogel A."/>
        </authorList>
    </citation>
    <scope>NUCLEOTIDE SEQUENCE [LARGE SCALE GENOMIC DNA]</scope>
</reference>
<dbReference type="SUPFAM" id="SSF56112">
    <property type="entry name" value="Protein kinase-like (PK-like)"/>
    <property type="match status" value="1"/>
</dbReference>
<feature type="region of interest" description="Disordered" evidence="2">
    <location>
        <begin position="214"/>
        <end position="246"/>
    </location>
</feature>
<evidence type="ECO:0000256" key="2">
    <source>
        <dbReference type="SAM" id="MobiDB-lite"/>
    </source>
</evidence>
<proteinExistence type="inferred from homology"/>
<evidence type="ECO:0000259" key="3">
    <source>
        <dbReference type="PROSITE" id="PS50011"/>
    </source>
</evidence>
<keyword evidence="5" id="KW-1185">Reference proteome</keyword>
<evidence type="ECO:0000313" key="5">
    <source>
        <dbReference type="Proteomes" id="UP000595140"/>
    </source>
</evidence>
<dbReference type="InterPro" id="IPR047173">
    <property type="entry name" value="STRAD_A/B-like"/>
</dbReference>
<dbReference type="InterPro" id="IPR000719">
    <property type="entry name" value="Prot_kinase_dom"/>
</dbReference>
<protein>
    <recommendedName>
        <fullName evidence="3">Protein kinase domain-containing protein</fullName>
    </recommendedName>
</protein>
<dbReference type="Gene3D" id="1.10.510.10">
    <property type="entry name" value="Transferase(Phosphotransferase) domain 1"/>
    <property type="match status" value="1"/>
</dbReference>
<dbReference type="PROSITE" id="PS50011">
    <property type="entry name" value="PROTEIN_KINASE_DOM"/>
    <property type="match status" value="1"/>
</dbReference>
<dbReference type="PANTHER" id="PTHR48014:SF7">
    <property type="entry name" value="SERINE_THREONINE-PROTEIN KINASE BLUS1"/>
    <property type="match status" value="1"/>
</dbReference>
<dbReference type="Proteomes" id="UP000595140">
    <property type="component" value="Unassembled WGS sequence"/>
</dbReference>
<dbReference type="GO" id="GO:0043539">
    <property type="term" value="F:protein serine/threonine kinase activator activity"/>
    <property type="evidence" value="ECO:0007669"/>
    <property type="project" value="InterPro"/>
</dbReference>
<dbReference type="AlphaFoldDB" id="A0A484LJN8"/>
<feature type="compositionally biased region" description="Polar residues" evidence="2">
    <location>
        <begin position="236"/>
        <end position="246"/>
    </location>
</feature>
<comment type="similarity">
    <text evidence="1">Belongs to the protein kinase superfamily. STE Ser/Thr protein kinase family. STE20 subfamily.</text>
</comment>
<name>A0A484LJN8_9ASTE</name>